<dbReference type="RefSeq" id="WP_285881420.1">
    <property type="nucleotide sequence ID" value="NZ_JARFYN010000028.1"/>
</dbReference>
<dbReference type="CDD" id="cd19993">
    <property type="entry name" value="PBP1_ABC_xylose_binding-like"/>
    <property type="match status" value="1"/>
</dbReference>
<keyword evidence="7" id="KW-1185">Reference proteome</keyword>
<feature type="domain" description="Periplasmic binding protein" evidence="5">
    <location>
        <begin position="28"/>
        <end position="284"/>
    </location>
</feature>
<feature type="chain" id="PRO_5047099156" evidence="4">
    <location>
        <begin position="24"/>
        <end position="346"/>
    </location>
</feature>
<accession>A0ABT7KLC3</accession>
<dbReference type="SUPFAM" id="SSF53822">
    <property type="entry name" value="Periplasmic binding protein-like I"/>
    <property type="match status" value="1"/>
</dbReference>
<evidence type="ECO:0000313" key="7">
    <source>
        <dbReference type="Proteomes" id="UP001172630"/>
    </source>
</evidence>
<dbReference type="Pfam" id="PF13407">
    <property type="entry name" value="Peripla_BP_4"/>
    <property type="match status" value="1"/>
</dbReference>
<dbReference type="PANTHER" id="PTHR30036:SF1">
    <property type="entry name" value="D-XYLOSE-BINDING PERIPLASMIC PROTEIN"/>
    <property type="match status" value="1"/>
</dbReference>
<dbReference type="NCBIfam" id="TIGR02634">
    <property type="entry name" value="xylF"/>
    <property type="match status" value="1"/>
</dbReference>
<protein>
    <submittedName>
        <fullName evidence="6">D-xylose ABC transporter substrate-binding protein</fullName>
    </submittedName>
</protein>
<keyword evidence="3 4" id="KW-0732">Signal</keyword>
<evidence type="ECO:0000256" key="1">
    <source>
        <dbReference type="ARBA" id="ARBA00004418"/>
    </source>
</evidence>
<comment type="subcellular location">
    <subcellularLocation>
        <location evidence="1">Periplasm</location>
    </subcellularLocation>
</comment>
<proteinExistence type="inferred from homology"/>
<comment type="caution">
    <text evidence="6">The sequence shown here is derived from an EMBL/GenBank/DDBJ whole genome shotgun (WGS) entry which is preliminary data.</text>
</comment>
<dbReference type="PANTHER" id="PTHR30036">
    <property type="entry name" value="D-XYLOSE-BINDING PERIPLASMIC PROTEIN"/>
    <property type="match status" value="1"/>
</dbReference>
<dbReference type="InterPro" id="IPR013456">
    <property type="entry name" value="XylF"/>
</dbReference>
<dbReference type="EMBL" id="JARFYN010000028">
    <property type="protein sequence ID" value="MDL2408034.1"/>
    <property type="molecule type" value="Genomic_DNA"/>
</dbReference>
<evidence type="ECO:0000256" key="2">
    <source>
        <dbReference type="ARBA" id="ARBA00007639"/>
    </source>
</evidence>
<dbReference type="InterPro" id="IPR028082">
    <property type="entry name" value="Peripla_BP_I"/>
</dbReference>
<dbReference type="InterPro" id="IPR025997">
    <property type="entry name" value="SBP_2_dom"/>
</dbReference>
<dbReference type="Proteomes" id="UP001172630">
    <property type="component" value="Unassembled WGS sequence"/>
</dbReference>
<evidence type="ECO:0000313" key="6">
    <source>
        <dbReference type="EMBL" id="MDL2408034.1"/>
    </source>
</evidence>
<comment type="similarity">
    <text evidence="2">Belongs to the bacterial solute-binding protein 2 family.</text>
</comment>
<reference evidence="6" key="1">
    <citation type="submission" date="2023-06" db="EMBL/GenBank/DDBJ databases">
        <title>Phylogenetic Diversity of Rhizobium strains.</title>
        <authorList>
            <person name="Moura F.T."/>
            <person name="Helene L.C.F."/>
            <person name="Hungria M."/>
        </authorList>
    </citation>
    <scope>NUCLEOTIDE SEQUENCE</scope>
    <source>
        <strain evidence="6">CCGE524</strain>
    </source>
</reference>
<sequence length="346" mass="36382">MRALIKLAAGAAIVLTMQTAAFAKDLVVGVSWSNFQEERWKTDEAAIKKALAAVGAKYISADAQSSASKQLTDVESLISQGANALIILAQDSDAIGPAVEKAADEGIPVIGYDRLIENKAAFYITFDNKEVGRMQAREILKAKPQGNYVFIKGSSTDPNADFLFSGQMEVLKPSIDAGKIKNVGEAYTDGWLPQNAQRNMEQFLTANNNKVDAVVASNDGTAGGAVAALDAQGLAGSVPVSGQDADKAALNRIALGTQTVSIWKDSRELGKRAAEIAIDLANGKSMDQITGVQTFTGGPKHVPMKSVFLTPQPITKDNLNVVIDAGWITKAEACQGVKAGAVAACK</sequence>
<organism evidence="6 7">
    <name type="scientific">Rhizobium calliandrae</name>
    <dbReference type="NCBI Taxonomy" id="1312182"/>
    <lineage>
        <taxon>Bacteria</taxon>
        <taxon>Pseudomonadati</taxon>
        <taxon>Pseudomonadota</taxon>
        <taxon>Alphaproteobacteria</taxon>
        <taxon>Hyphomicrobiales</taxon>
        <taxon>Rhizobiaceae</taxon>
        <taxon>Rhizobium/Agrobacterium group</taxon>
        <taxon>Rhizobium</taxon>
    </lineage>
</organism>
<evidence type="ECO:0000256" key="3">
    <source>
        <dbReference type="ARBA" id="ARBA00022729"/>
    </source>
</evidence>
<feature type="signal peptide" evidence="4">
    <location>
        <begin position="1"/>
        <end position="23"/>
    </location>
</feature>
<name>A0ABT7KLC3_9HYPH</name>
<evidence type="ECO:0000256" key="4">
    <source>
        <dbReference type="SAM" id="SignalP"/>
    </source>
</evidence>
<dbReference type="InterPro" id="IPR050555">
    <property type="entry name" value="Bact_Solute-Bind_Prot2"/>
</dbReference>
<evidence type="ECO:0000259" key="5">
    <source>
        <dbReference type="Pfam" id="PF13407"/>
    </source>
</evidence>
<gene>
    <name evidence="6" type="primary">xylF</name>
    <name evidence="6" type="ORF">PY650_20685</name>
</gene>
<dbReference type="Gene3D" id="3.40.50.2300">
    <property type="match status" value="2"/>
</dbReference>